<evidence type="ECO:0000313" key="4">
    <source>
        <dbReference type="Proteomes" id="UP000559256"/>
    </source>
</evidence>
<keyword evidence="4" id="KW-1185">Reference proteome</keyword>
<evidence type="ECO:0000259" key="2">
    <source>
        <dbReference type="Pfam" id="PF12766"/>
    </source>
</evidence>
<feature type="region of interest" description="Disordered" evidence="1">
    <location>
        <begin position="193"/>
        <end position="223"/>
    </location>
</feature>
<name>A0A8H5CSC9_9AGAR</name>
<dbReference type="PANTHER" id="PTHR28243:SF1">
    <property type="entry name" value="PYRIDOXAMINE 5'-PHOSPHATE OXIDASE ALR4036 FAMILY FMN-BINDING DOMAIN-CONTAINING PROTEIN"/>
    <property type="match status" value="1"/>
</dbReference>
<dbReference type="OrthoDB" id="434253at2759"/>
<accession>A0A8H5CSC9</accession>
<dbReference type="Proteomes" id="UP000559256">
    <property type="component" value="Unassembled WGS sequence"/>
</dbReference>
<dbReference type="InterPro" id="IPR012349">
    <property type="entry name" value="Split_barrel_FMN-bd"/>
</dbReference>
<comment type="caution">
    <text evidence="3">The sequence shown here is derived from an EMBL/GenBank/DDBJ whole genome shotgun (WGS) entry which is preliminary data.</text>
</comment>
<sequence length="273" mass="30489">MAAPRWKTAISNALEKNSKSVVIQLATIENHSQGIHIPKVRSCIFRSFLEPSSSPAHPLILSSTDIRSPKVQQIFTNPKVELAWWIEGAQEQFRVSGIGCIVPAPPSTSATTSAFASTGTDGTPDQEDHHLDRSSLYASFEQFVQSTRSGTETSTGGLASLVRENFDWEKKRVEVFKTMSAYMKASWCRPVPGSPLQGGEDEAKKWPEKVEEPAEGDGNEENRRNWETALRNFALLLVDPIEVDYVELGVVPNRRTKFWRTEEGKWEEMAVVP</sequence>
<dbReference type="Pfam" id="PF12766">
    <property type="entry name" value="Pyridox_oxase_2"/>
    <property type="match status" value="1"/>
</dbReference>
<dbReference type="InterPro" id="IPR024624">
    <property type="entry name" value="Pyridox_Oxase_Alr4036_FMN-bd"/>
</dbReference>
<dbReference type="SUPFAM" id="SSF50475">
    <property type="entry name" value="FMN-binding split barrel"/>
    <property type="match status" value="1"/>
</dbReference>
<evidence type="ECO:0000313" key="3">
    <source>
        <dbReference type="EMBL" id="KAF5346163.1"/>
    </source>
</evidence>
<reference evidence="3 4" key="1">
    <citation type="journal article" date="2020" name="ISME J.">
        <title>Uncovering the hidden diversity of litter-decomposition mechanisms in mushroom-forming fungi.</title>
        <authorList>
            <person name="Floudas D."/>
            <person name="Bentzer J."/>
            <person name="Ahren D."/>
            <person name="Johansson T."/>
            <person name="Persson P."/>
            <person name="Tunlid A."/>
        </authorList>
    </citation>
    <scope>NUCLEOTIDE SEQUENCE [LARGE SCALE GENOMIC DNA]</scope>
    <source>
        <strain evidence="3 4">CBS 291.85</strain>
    </source>
</reference>
<feature type="compositionally biased region" description="Low complexity" evidence="1">
    <location>
        <begin position="109"/>
        <end position="118"/>
    </location>
</feature>
<dbReference type="Gene3D" id="2.30.110.10">
    <property type="entry name" value="Electron Transport, Fmn-binding Protein, Chain A"/>
    <property type="match status" value="1"/>
</dbReference>
<dbReference type="GO" id="GO:0010181">
    <property type="term" value="F:FMN binding"/>
    <property type="evidence" value="ECO:0007669"/>
    <property type="project" value="InterPro"/>
</dbReference>
<dbReference type="PANTHER" id="PTHR28243">
    <property type="entry name" value="AGL049CP"/>
    <property type="match status" value="1"/>
</dbReference>
<feature type="region of interest" description="Disordered" evidence="1">
    <location>
        <begin position="109"/>
        <end position="130"/>
    </location>
</feature>
<dbReference type="AlphaFoldDB" id="A0A8H5CSC9"/>
<proteinExistence type="predicted"/>
<organism evidence="3 4">
    <name type="scientific">Tetrapyrgos nigripes</name>
    <dbReference type="NCBI Taxonomy" id="182062"/>
    <lineage>
        <taxon>Eukaryota</taxon>
        <taxon>Fungi</taxon>
        <taxon>Dikarya</taxon>
        <taxon>Basidiomycota</taxon>
        <taxon>Agaricomycotina</taxon>
        <taxon>Agaricomycetes</taxon>
        <taxon>Agaricomycetidae</taxon>
        <taxon>Agaricales</taxon>
        <taxon>Marasmiineae</taxon>
        <taxon>Marasmiaceae</taxon>
        <taxon>Tetrapyrgos</taxon>
    </lineage>
</organism>
<protein>
    <recommendedName>
        <fullName evidence="2">Pyridoxamine 5'-phosphate oxidase Alr4036 family FMN-binding domain-containing protein</fullName>
    </recommendedName>
</protein>
<feature type="domain" description="Pyridoxamine 5'-phosphate oxidase Alr4036 family FMN-binding" evidence="2">
    <location>
        <begin position="4"/>
        <end position="99"/>
    </location>
</feature>
<dbReference type="EMBL" id="JAACJM010000105">
    <property type="protein sequence ID" value="KAF5346163.1"/>
    <property type="molecule type" value="Genomic_DNA"/>
</dbReference>
<feature type="compositionally biased region" description="Basic and acidic residues" evidence="1">
    <location>
        <begin position="201"/>
        <end position="212"/>
    </location>
</feature>
<evidence type="ECO:0000256" key="1">
    <source>
        <dbReference type="SAM" id="MobiDB-lite"/>
    </source>
</evidence>
<gene>
    <name evidence="3" type="ORF">D9758_009968</name>
</gene>